<dbReference type="Gene3D" id="1.10.287.130">
    <property type="match status" value="1"/>
</dbReference>
<reference evidence="2 3" key="1">
    <citation type="journal article" date="2016" name="Sci. Rep.">
        <title>Metabolic traits of an uncultured archaeal lineage -MSBL1- from brine pools of the Red Sea.</title>
        <authorList>
            <person name="Mwirichia R."/>
            <person name="Alam I."/>
            <person name="Rashid M."/>
            <person name="Vinu M."/>
            <person name="Ba-Alawi W."/>
            <person name="Anthony Kamau A."/>
            <person name="Kamanda Ngugi D."/>
            <person name="Goker M."/>
            <person name="Klenk H.P."/>
            <person name="Bajic V."/>
            <person name="Stingl U."/>
        </authorList>
    </citation>
    <scope>NUCLEOTIDE SEQUENCE [LARGE SCALE GENOMIC DNA]</scope>
    <source>
        <strain evidence="2">SCGC-AAA382A20</strain>
    </source>
</reference>
<comment type="caution">
    <text evidence="2">The sequence shown here is derived from an EMBL/GenBank/DDBJ whole genome shotgun (WGS) entry which is preliminary data.</text>
</comment>
<dbReference type="InterPro" id="IPR000700">
    <property type="entry name" value="PAS-assoc_C"/>
</dbReference>
<dbReference type="GO" id="GO:0000155">
    <property type="term" value="F:phosphorelay sensor kinase activity"/>
    <property type="evidence" value="ECO:0007669"/>
    <property type="project" value="InterPro"/>
</dbReference>
<dbReference type="Pfam" id="PF00512">
    <property type="entry name" value="HisKA"/>
    <property type="match status" value="1"/>
</dbReference>
<dbReference type="SUPFAM" id="SSF47384">
    <property type="entry name" value="Homodimeric domain of signal transducing histidine kinase"/>
    <property type="match status" value="1"/>
</dbReference>
<dbReference type="InterPro" id="IPR036097">
    <property type="entry name" value="HisK_dim/P_sf"/>
</dbReference>
<feature type="non-terminal residue" evidence="2">
    <location>
        <position position="112"/>
    </location>
</feature>
<accession>A0A133VFM2</accession>
<evidence type="ECO:0000259" key="1">
    <source>
        <dbReference type="PROSITE" id="PS50113"/>
    </source>
</evidence>
<protein>
    <recommendedName>
        <fullName evidence="1">PAC domain-containing protein</fullName>
    </recommendedName>
</protein>
<evidence type="ECO:0000313" key="2">
    <source>
        <dbReference type="EMBL" id="KXB05233.1"/>
    </source>
</evidence>
<feature type="domain" description="PAC" evidence="1">
    <location>
        <begin position="1"/>
        <end position="29"/>
    </location>
</feature>
<keyword evidence="3" id="KW-1185">Reference proteome</keyword>
<name>A0A133VFM2_9EURY</name>
<gene>
    <name evidence="2" type="ORF">AKJ51_05230</name>
</gene>
<dbReference type="PROSITE" id="PS50113">
    <property type="entry name" value="PAC"/>
    <property type="match status" value="1"/>
</dbReference>
<proteinExistence type="predicted"/>
<dbReference type="InterPro" id="IPR003661">
    <property type="entry name" value="HisK_dim/P_dom"/>
</dbReference>
<sequence>MSDSGKPEEVLVIARNITERKKAEEKEEFLHSLLRHDVRNKAQVVQGYHELLKDYDLPGEAEEYVERANKTVQDSIDLIEKVRTLRKISEKDEIGEVNVGMTIKNVVSENEP</sequence>
<evidence type="ECO:0000313" key="3">
    <source>
        <dbReference type="Proteomes" id="UP000070263"/>
    </source>
</evidence>
<dbReference type="EMBL" id="LHYE01000107">
    <property type="protein sequence ID" value="KXB05233.1"/>
    <property type="molecule type" value="Genomic_DNA"/>
</dbReference>
<dbReference type="Proteomes" id="UP000070263">
    <property type="component" value="Unassembled WGS sequence"/>
</dbReference>
<dbReference type="AlphaFoldDB" id="A0A133VFM2"/>
<organism evidence="2 3">
    <name type="scientific">candidate division MSBL1 archaeon SCGC-AAA382A20</name>
    <dbReference type="NCBI Taxonomy" id="1698280"/>
    <lineage>
        <taxon>Archaea</taxon>
        <taxon>Methanobacteriati</taxon>
        <taxon>Methanobacteriota</taxon>
        <taxon>candidate division MSBL1</taxon>
    </lineage>
</organism>